<dbReference type="GO" id="GO:0003677">
    <property type="term" value="F:DNA binding"/>
    <property type="evidence" value="ECO:0007669"/>
    <property type="project" value="InterPro"/>
</dbReference>
<dbReference type="InterPro" id="IPR013325">
    <property type="entry name" value="RNA_pol_sigma_r2"/>
</dbReference>
<dbReference type="InterPro" id="IPR014284">
    <property type="entry name" value="RNA_pol_sigma-70_dom"/>
</dbReference>
<keyword evidence="5" id="KW-1185">Reference proteome</keyword>
<feature type="domain" description="RNA polymerase sigma factor 70 region 4 type 2" evidence="3">
    <location>
        <begin position="111"/>
        <end position="161"/>
    </location>
</feature>
<dbReference type="Proteomes" id="UP000253426">
    <property type="component" value="Unassembled WGS sequence"/>
</dbReference>
<reference evidence="4 5" key="1">
    <citation type="submission" date="2018-06" db="EMBL/GenBank/DDBJ databases">
        <title>Genomic Encyclopedia of Type Strains, Phase IV (KMG-IV): sequencing the most valuable type-strain genomes for metagenomic binning, comparative biology and taxonomic classification.</title>
        <authorList>
            <person name="Goeker M."/>
        </authorList>
    </citation>
    <scope>NUCLEOTIDE SEQUENCE [LARGE SCALE GENOMIC DNA]</scope>
    <source>
        <strain evidence="4 5">DSM 25532</strain>
    </source>
</reference>
<dbReference type="EMBL" id="QNRR01000021">
    <property type="protein sequence ID" value="RBP35530.1"/>
    <property type="molecule type" value="Genomic_DNA"/>
</dbReference>
<dbReference type="InterPro" id="IPR007627">
    <property type="entry name" value="RNA_pol_sigma70_r2"/>
</dbReference>
<dbReference type="SUPFAM" id="SSF54427">
    <property type="entry name" value="NTF2-like"/>
    <property type="match status" value="1"/>
</dbReference>
<dbReference type="Gene3D" id="1.10.1740.10">
    <property type="match status" value="1"/>
</dbReference>
<dbReference type="PANTHER" id="PTHR30173">
    <property type="entry name" value="SIGMA 19 FACTOR"/>
    <property type="match status" value="1"/>
</dbReference>
<dbReference type="NCBIfam" id="TIGR02937">
    <property type="entry name" value="sigma70-ECF"/>
    <property type="match status" value="1"/>
</dbReference>
<dbReference type="GO" id="GO:0016987">
    <property type="term" value="F:sigma factor activity"/>
    <property type="evidence" value="ECO:0007669"/>
    <property type="project" value="InterPro"/>
</dbReference>
<dbReference type="PANTHER" id="PTHR30173:SF36">
    <property type="entry name" value="ECF RNA POLYMERASE SIGMA FACTOR SIGJ"/>
    <property type="match status" value="1"/>
</dbReference>
<dbReference type="InterPro" id="IPR036388">
    <property type="entry name" value="WH-like_DNA-bd_sf"/>
</dbReference>
<dbReference type="SUPFAM" id="SSF88659">
    <property type="entry name" value="Sigma3 and sigma4 domains of RNA polymerase sigma factors"/>
    <property type="match status" value="1"/>
</dbReference>
<evidence type="ECO:0000313" key="4">
    <source>
        <dbReference type="EMBL" id="RBP35530.1"/>
    </source>
</evidence>
<accession>A0A366H1D8</accession>
<name>A0A366H1D8_9BACT</name>
<comment type="subunit">
    <text evidence="1">Interacts transiently with the RNA polymerase catalytic core formed by RpoA, RpoB, RpoC and RpoZ (2 alpha, 1 beta, 1 beta' and 1 omega subunit) to form the RNA polymerase holoenzyme that can initiate transcription.</text>
</comment>
<evidence type="ECO:0000256" key="1">
    <source>
        <dbReference type="ARBA" id="ARBA00011344"/>
    </source>
</evidence>
<dbReference type="Pfam" id="PF08281">
    <property type="entry name" value="Sigma70_r4_2"/>
    <property type="match status" value="1"/>
</dbReference>
<protein>
    <submittedName>
        <fullName evidence="4">RNA polymerase ECF family sigma subunit</fullName>
    </submittedName>
</protein>
<organism evidence="4 5">
    <name type="scientific">Roseimicrobium gellanilyticum</name>
    <dbReference type="NCBI Taxonomy" id="748857"/>
    <lineage>
        <taxon>Bacteria</taxon>
        <taxon>Pseudomonadati</taxon>
        <taxon>Verrucomicrobiota</taxon>
        <taxon>Verrucomicrobiia</taxon>
        <taxon>Verrucomicrobiales</taxon>
        <taxon>Verrucomicrobiaceae</taxon>
        <taxon>Roseimicrobium</taxon>
    </lineage>
</organism>
<proteinExistence type="predicted"/>
<sequence>MTFSNPQAAAFEEHRGLLTGVAYRMLGSVSDAEDMVQEAWLRWTGADTSEVKSPKSWLLTVVSRLCLDRMKSARVQREQYYGTWLPEPYVNACAEEASVHAEQVDESVSIALMLVLEKLSPEERAGFLLHEVFGHTYDEISDILGKPAANCRKMVSRARERVRSEKPRFTATHQEHEELLKKFLEACRAGELEPLLNLLGENASLHSDGGGKATAVPKVLRDRNVIAKFFVNVVRAGEASADGFETRVTTFNGAPGLLLLVKGHPVTALSLEVQDGKIHAIFAHRNPDKLRLFEQGSTEE</sequence>
<gene>
    <name evidence="4" type="ORF">DES53_12150</name>
</gene>
<evidence type="ECO:0000259" key="3">
    <source>
        <dbReference type="Pfam" id="PF08281"/>
    </source>
</evidence>
<dbReference type="AlphaFoldDB" id="A0A366H1D8"/>
<comment type="caution">
    <text evidence="4">The sequence shown here is derived from an EMBL/GenBank/DDBJ whole genome shotgun (WGS) entry which is preliminary data.</text>
</comment>
<dbReference type="GO" id="GO:0006352">
    <property type="term" value="P:DNA-templated transcription initiation"/>
    <property type="evidence" value="ECO:0007669"/>
    <property type="project" value="InterPro"/>
</dbReference>
<dbReference type="Gene3D" id="1.10.10.10">
    <property type="entry name" value="Winged helix-like DNA-binding domain superfamily/Winged helix DNA-binding domain"/>
    <property type="match status" value="1"/>
</dbReference>
<dbReference type="InterPro" id="IPR052704">
    <property type="entry name" value="ECF_Sigma-70_Domain"/>
</dbReference>
<dbReference type="NCBIfam" id="NF007214">
    <property type="entry name" value="PRK09636.1"/>
    <property type="match status" value="1"/>
</dbReference>
<dbReference type="RefSeq" id="WP_170157573.1">
    <property type="nucleotide sequence ID" value="NZ_QNRR01000021.1"/>
</dbReference>
<dbReference type="SUPFAM" id="SSF88946">
    <property type="entry name" value="Sigma2 domain of RNA polymerase sigma factors"/>
    <property type="match status" value="1"/>
</dbReference>
<dbReference type="Pfam" id="PF04542">
    <property type="entry name" value="Sigma70_r2"/>
    <property type="match status" value="1"/>
</dbReference>
<dbReference type="InterPro" id="IPR032710">
    <property type="entry name" value="NTF2-like_dom_sf"/>
</dbReference>
<dbReference type="InterPro" id="IPR013324">
    <property type="entry name" value="RNA_pol_sigma_r3/r4-like"/>
</dbReference>
<feature type="domain" description="RNA polymerase sigma-70 region 2" evidence="2">
    <location>
        <begin position="11"/>
        <end position="74"/>
    </location>
</feature>
<evidence type="ECO:0000313" key="5">
    <source>
        <dbReference type="Proteomes" id="UP000253426"/>
    </source>
</evidence>
<dbReference type="InterPro" id="IPR013249">
    <property type="entry name" value="RNA_pol_sigma70_r4_t2"/>
</dbReference>
<evidence type="ECO:0000259" key="2">
    <source>
        <dbReference type="Pfam" id="PF04542"/>
    </source>
</evidence>
<dbReference type="CDD" id="cd06171">
    <property type="entry name" value="Sigma70_r4"/>
    <property type="match status" value="1"/>
</dbReference>